<dbReference type="SUPFAM" id="SSF50475">
    <property type="entry name" value="FMN-binding split barrel"/>
    <property type="match status" value="1"/>
</dbReference>
<dbReference type="EMBL" id="LTAZ01000001">
    <property type="protein sequence ID" value="KYH27591.1"/>
    <property type="molecule type" value="Genomic_DNA"/>
</dbReference>
<keyword evidence="2" id="KW-1185">Reference proteome</keyword>
<reference evidence="1 2" key="1">
    <citation type="submission" date="2016-02" db="EMBL/GenBank/DDBJ databases">
        <title>Genome sequence of Halalkalicoccus paucihalophilus DSM 24557.</title>
        <authorList>
            <person name="Poehlein A."/>
            <person name="Daniel R."/>
        </authorList>
    </citation>
    <scope>NUCLEOTIDE SEQUENCE [LARGE SCALE GENOMIC DNA]</scope>
    <source>
        <strain evidence="1 2">DSM 24557</strain>
    </source>
</reference>
<dbReference type="PATRIC" id="fig|1008153.3.peg.262"/>
<comment type="caution">
    <text evidence="1">The sequence shown here is derived from an EMBL/GenBank/DDBJ whole genome shotgun (WGS) entry which is preliminary data.</text>
</comment>
<accession>A0A151AIX6</accession>
<dbReference type="Pfam" id="PF12900">
    <property type="entry name" value="Pyridox_ox_2"/>
    <property type="match status" value="1"/>
</dbReference>
<dbReference type="Gene3D" id="2.30.110.10">
    <property type="entry name" value="Electron Transport, Fmn-binding Protein, Chain A"/>
    <property type="match status" value="1"/>
</dbReference>
<sequence>MGKRSGMGEIEYTYTRGMDDEAVARRLTDAETGVLALAAGDDAYAIPVAFHREDDRVYFRLAIHEGSEKAAYLESTARAALVVYDTEPPDDSWSVVLRGPIGPADRELDDAAINALFTPLRVFDEAIEAVEPTVYELDVETVTGRTT</sequence>
<organism evidence="1 2">
    <name type="scientific">Halalkalicoccus paucihalophilus</name>
    <dbReference type="NCBI Taxonomy" id="1008153"/>
    <lineage>
        <taxon>Archaea</taxon>
        <taxon>Methanobacteriati</taxon>
        <taxon>Methanobacteriota</taxon>
        <taxon>Stenosarchaea group</taxon>
        <taxon>Halobacteria</taxon>
        <taxon>Halobacteriales</taxon>
        <taxon>Halococcaceae</taxon>
        <taxon>Halalkalicoccus</taxon>
    </lineage>
</organism>
<dbReference type="OrthoDB" id="288110at2157"/>
<evidence type="ECO:0000313" key="1">
    <source>
        <dbReference type="EMBL" id="KYH27591.1"/>
    </source>
</evidence>
<dbReference type="AlphaFoldDB" id="A0A151AIX6"/>
<protein>
    <submittedName>
        <fullName evidence="1">Pyridoxamine 5'-phosphate oxidase</fullName>
    </submittedName>
</protein>
<dbReference type="RefSeq" id="WP_084383641.1">
    <property type="nucleotide sequence ID" value="NZ_LTAZ01000001.1"/>
</dbReference>
<dbReference type="Proteomes" id="UP000075321">
    <property type="component" value="Unassembled WGS sequence"/>
</dbReference>
<dbReference type="InterPro" id="IPR024747">
    <property type="entry name" value="Pyridox_Oxase-rel"/>
</dbReference>
<proteinExistence type="predicted"/>
<name>A0A151AIX6_9EURY</name>
<gene>
    <name evidence="1" type="ORF">HAPAU_02590</name>
</gene>
<evidence type="ECO:0000313" key="2">
    <source>
        <dbReference type="Proteomes" id="UP000075321"/>
    </source>
</evidence>
<dbReference type="InterPro" id="IPR012349">
    <property type="entry name" value="Split_barrel_FMN-bd"/>
</dbReference>